<dbReference type="EMBL" id="KN832979">
    <property type="protein sequence ID" value="KIM87610.1"/>
    <property type="molecule type" value="Genomic_DNA"/>
</dbReference>
<feature type="transmembrane region" description="Helical" evidence="1">
    <location>
        <begin position="226"/>
        <end position="246"/>
    </location>
</feature>
<protein>
    <submittedName>
        <fullName evidence="2">Uncharacterized protein</fullName>
    </submittedName>
</protein>
<evidence type="ECO:0000313" key="3">
    <source>
        <dbReference type="Proteomes" id="UP000054166"/>
    </source>
</evidence>
<dbReference type="Proteomes" id="UP000054166">
    <property type="component" value="Unassembled WGS sequence"/>
</dbReference>
<feature type="transmembrane region" description="Helical" evidence="1">
    <location>
        <begin position="124"/>
        <end position="148"/>
    </location>
</feature>
<dbReference type="InParanoid" id="A0A0C3FTK4"/>
<sequence length="354" mass="38744">MALTRGHTFTNQLLPSLLFPAVSAIAVHFIFGHLNQSGAGKKLGAQCASPSASPYALPYTGIHVFDYELCGLVACFHALMAPSHLPFNVDLLSALAPLTVFPAIENARQKRHPLLEIHVALALLYQQVTVAVTLPWYWLIFVTTGAASRSRGQGSTVDQAHAEAIFFSLFVGYVIPSVGMLTMDSPWFTAIWQVFPLWMLIAQHTYLSIRSRHPQSGYRTIQGTYIFLFFLSAMPHIYLLGPAIVAGDHAKLKALFVPSLTAPDISSTTSAGVLEFIQWDFTLSAFSAFLVYFWIAKSILQFTVMTVWFVAASVLFGIGSALVGVFAWREGVLNTDADEEGAAKMGSKQHKIVT</sequence>
<reference evidence="2 3" key="1">
    <citation type="submission" date="2014-04" db="EMBL/GenBank/DDBJ databases">
        <authorList>
            <consortium name="DOE Joint Genome Institute"/>
            <person name="Kuo A."/>
            <person name="Tarkka M."/>
            <person name="Buscot F."/>
            <person name="Kohler A."/>
            <person name="Nagy L.G."/>
            <person name="Floudas D."/>
            <person name="Copeland A."/>
            <person name="Barry K.W."/>
            <person name="Cichocki N."/>
            <person name="Veneault-Fourrey C."/>
            <person name="LaButti K."/>
            <person name="Lindquist E.A."/>
            <person name="Lipzen A."/>
            <person name="Lundell T."/>
            <person name="Morin E."/>
            <person name="Murat C."/>
            <person name="Sun H."/>
            <person name="Tunlid A."/>
            <person name="Henrissat B."/>
            <person name="Grigoriev I.V."/>
            <person name="Hibbett D.S."/>
            <person name="Martin F."/>
            <person name="Nordberg H.P."/>
            <person name="Cantor M.N."/>
            <person name="Hua S.X."/>
        </authorList>
    </citation>
    <scope>NUCLEOTIDE SEQUENCE [LARGE SCALE GENOMIC DNA]</scope>
    <source>
        <strain evidence="2 3">F 1598</strain>
    </source>
</reference>
<dbReference type="HOGENOM" id="CLU_051717_0_0_1"/>
<reference evidence="3" key="2">
    <citation type="submission" date="2015-01" db="EMBL/GenBank/DDBJ databases">
        <title>Evolutionary Origins and Diversification of the Mycorrhizal Mutualists.</title>
        <authorList>
            <consortium name="DOE Joint Genome Institute"/>
            <consortium name="Mycorrhizal Genomics Consortium"/>
            <person name="Kohler A."/>
            <person name="Kuo A."/>
            <person name="Nagy L.G."/>
            <person name="Floudas D."/>
            <person name="Copeland A."/>
            <person name="Barry K.W."/>
            <person name="Cichocki N."/>
            <person name="Veneault-Fourrey C."/>
            <person name="LaButti K."/>
            <person name="Lindquist E.A."/>
            <person name="Lipzen A."/>
            <person name="Lundell T."/>
            <person name="Morin E."/>
            <person name="Murat C."/>
            <person name="Riley R."/>
            <person name="Ohm R."/>
            <person name="Sun H."/>
            <person name="Tunlid A."/>
            <person name="Henrissat B."/>
            <person name="Grigoriev I.V."/>
            <person name="Hibbett D.S."/>
            <person name="Martin F."/>
        </authorList>
    </citation>
    <scope>NUCLEOTIDE SEQUENCE [LARGE SCALE GENOMIC DNA]</scope>
    <source>
        <strain evidence="3">F 1598</strain>
    </source>
</reference>
<feature type="transmembrane region" description="Helical" evidence="1">
    <location>
        <begin position="307"/>
        <end position="328"/>
    </location>
</feature>
<feature type="transmembrane region" description="Helical" evidence="1">
    <location>
        <begin position="160"/>
        <end position="181"/>
    </location>
</feature>
<feature type="transmembrane region" description="Helical" evidence="1">
    <location>
        <begin position="187"/>
        <end position="206"/>
    </location>
</feature>
<keyword evidence="1" id="KW-0812">Transmembrane</keyword>
<name>A0A0C3FTK4_PILCF</name>
<feature type="transmembrane region" description="Helical" evidence="1">
    <location>
        <begin position="276"/>
        <end position="295"/>
    </location>
</feature>
<dbReference type="STRING" id="765440.A0A0C3FTK4"/>
<dbReference type="AlphaFoldDB" id="A0A0C3FTK4"/>
<keyword evidence="1" id="KW-1133">Transmembrane helix</keyword>
<feature type="transmembrane region" description="Helical" evidence="1">
    <location>
        <begin position="12"/>
        <end position="32"/>
    </location>
</feature>
<gene>
    <name evidence="2" type="ORF">PILCRDRAFT_815182</name>
</gene>
<proteinExistence type="predicted"/>
<organism evidence="2 3">
    <name type="scientific">Piloderma croceum (strain F 1598)</name>
    <dbReference type="NCBI Taxonomy" id="765440"/>
    <lineage>
        <taxon>Eukaryota</taxon>
        <taxon>Fungi</taxon>
        <taxon>Dikarya</taxon>
        <taxon>Basidiomycota</taxon>
        <taxon>Agaricomycotina</taxon>
        <taxon>Agaricomycetes</taxon>
        <taxon>Agaricomycetidae</taxon>
        <taxon>Atheliales</taxon>
        <taxon>Atheliaceae</taxon>
        <taxon>Piloderma</taxon>
    </lineage>
</organism>
<accession>A0A0C3FTK4</accession>
<dbReference type="OrthoDB" id="72269at2759"/>
<keyword evidence="3" id="KW-1185">Reference proteome</keyword>
<evidence type="ECO:0000256" key="1">
    <source>
        <dbReference type="SAM" id="Phobius"/>
    </source>
</evidence>
<evidence type="ECO:0000313" key="2">
    <source>
        <dbReference type="EMBL" id="KIM87610.1"/>
    </source>
</evidence>
<keyword evidence="1" id="KW-0472">Membrane</keyword>